<reference evidence="1" key="2">
    <citation type="journal article" date="2015" name="Fish Shellfish Immunol.">
        <title>Early steps in the European eel (Anguilla anguilla)-Vibrio vulnificus interaction in the gills: Role of the RtxA13 toxin.</title>
        <authorList>
            <person name="Callol A."/>
            <person name="Pajuelo D."/>
            <person name="Ebbesson L."/>
            <person name="Teles M."/>
            <person name="MacKenzie S."/>
            <person name="Amaro C."/>
        </authorList>
    </citation>
    <scope>NUCLEOTIDE SEQUENCE</scope>
</reference>
<protein>
    <submittedName>
        <fullName evidence="1">Uncharacterized protein</fullName>
    </submittedName>
</protein>
<reference evidence="1" key="1">
    <citation type="submission" date="2014-11" db="EMBL/GenBank/DDBJ databases">
        <authorList>
            <person name="Amaro Gonzalez C."/>
        </authorList>
    </citation>
    <scope>NUCLEOTIDE SEQUENCE</scope>
</reference>
<proteinExistence type="predicted"/>
<evidence type="ECO:0000313" key="1">
    <source>
        <dbReference type="EMBL" id="JAH53103.1"/>
    </source>
</evidence>
<dbReference type="EMBL" id="GBXM01055474">
    <property type="protein sequence ID" value="JAH53103.1"/>
    <property type="molecule type" value="Transcribed_RNA"/>
</dbReference>
<name>A0A0E9TK29_ANGAN</name>
<accession>A0A0E9TK29</accession>
<sequence>MLISVLSFIH</sequence>
<organism evidence="1">
    <name type="scientific">Anguilla anguilla</name>
    <name type="common">European freshwater eel</name>
    <name type="synonym">Muraena anguilla</name>
    <dbReference type="NCBI Taxonomy" id="7936"/>
    <lineage>
        <taxon>Eukaryota</taxon>
        <taxon>Metazoa</taxon>
        <taxon>Chordata</taxon>
        <taxon>Craniata</taxon>
        <taxon>Vertebrata</taxon>
        <taxon>Euteleostomi</taxon>
        <taxon>Actinopterygii</taxon>
        <taxon>Neopterygii</taxon>
        <taxon>Teleostei</taxon>
        <taxon>Anguilliformes</taxon>
        <taxon>Anguillidae</taxon>
        <taxon>Anguilla</taxon>
    </lineage>
</organism>